<dbReference type="EMBL" id="DRKP01000194">
    <property type="protein sequence ID" value="HEB97867.1"/>
    <property type="molecule type" value="Genomic_DNA"/>
</dbReference>
<dbReference type="AlphaFoldDB" id="A0A831WC12"/>
<evidence type="ECO:0000256" key="4">
    <source>
        <dbReference type="ARBA" id="ARBA00023065"/>
    </source>
</evidence>
<reference evidence="9" key="1">
    <citation type="journal article" date="2020" name="mSystems">
        <title>Genome- and Community-Level Interaction Insights into Carbon Utilization and Element Cycling Functions of Hydrothermarchaeota in Hydrothermal Sediment.</title>
        <authorList>
            <person name="Zhou Z."/>
            <person name="Liu Y."/>
            <person name="Xu W."/>
            <person name="Pan J."/>
            <person name="Luo Z.H."/>
            <person name="Li M."/>
        </authorList>
    </citation>
    <scope>NUCLEOTIDE SEQUENCE [LARGE SCALE GENOMIC DNA]</scope>
    <source>
        <strain evidence="9">HyVt-443</strain>
    </source>
</reference>
<comment type="function">
    <text evidence="8">This protein is part of the stalk that links CF(0) to CF(1). It either transmits conformational changes from CF(0) to CF(1) or is implicated in proton conduction.</text>
</comment>
<evidence type="ECO:0000256" key="5">
    <source>
        <dbReference type="ARBA" id="ARBA00023136"/>
    </source>
</evidence>
<keyword evidence="8" id="KW-1003">Cell membrane</keyword>
<comment type="caution">
    <text evidence="9">The sequence shown here is derived from an EMBL/GenBank/DDBJ whole genome shotgun (WGS) entry which is preliminary data.</text>
</comment>
<dbReference type="GO" id="GO:0005886">
    <property type="term" value="C:plasma membrane"/>
    <property type="evidence" value="ECO:0007669"/>
    <property type="project" value="UniProtKB-SubCell"/>
</dbReference>
<dbReference type="NCBIfam" id="NF004402">
    <property type="entry name" value="PRK05758.2-2"/>
    <property type="match status" value="1"/>
</dbReference>
<dbReference type="Pfam" id="PF00213">
    <property type="entry name" value="OSCP"/>
    <property type="match status" value="1"/>
</dbReference>
<dbReference type="HAMAP" id="MF_01416">
    <property type="entry name" value="ATP_synth_delta_bact"/>
    <property type="match status" value="1"/>
</dbReference>
<sequence length="179" mass="19291">MAGDAITIARPYAEAIFARAGETGTLDGWSEQLAFLAGVVTDPAMAAAIADPLFDREQLARLLLEVGEGRLDQEGGNLVKVLLENGRLPILPEIRDLYEALKADSLRLLKVHVRSAYELDAAQKQQIADALKARLGRDIVISSEQDPELIGGIHIRAGDMVIDGSVRGQLQQLANELGI</sequence>
<keyword evidence="3 8" id="KW-0375">Hydrogen ion transport</keyword>
<organism evidence="9">
    <name type="scientific">Sedimenticola thiotaurini</name>
    <dbReference type="NCBI Taxonomy" id="1543721"/>
    <lineage>
        <taxon>Bacteria</taxon>
        <taxon>Pseudomonadati</taxon>
        <taxon>Pseudomonadota</taxon>
        <taxon>Gammaproteobacteria</taxon>
        <taxon>Chromatiales</taxon>
        <taxon>Sedimenticolaceae</taxon>
        <taxon>Sedimenticola</taxon>
    </lineage>
</organism>
<dbReference type="InterPro" id="IPR000711">
    <property type="entry name" value="ATPase_OSCP/dsu"/>
</dbReference>
<dbReference type="Gene3D" id="1.10.520.20">
    <property type="entry name" value="N-terminal domain of the delta subunit of the F1F0-ATP synthase"/>
    <property type="match status" value="1"/>
</dbReference>
<gene>
    <name evidence="8" type="primary">atpH</name>
    <name evidence="9" type="ORF">ENI96_15720</name>
</gene>
<evidence type="ECO:0000256" key="1">
    <source>
        <dbReference type="ARBA" id="ARBA00004370"/>
    </source>
</evidence>
<evidence type="ECO:0000256" key="7">
    <source>
        <dbReference type="ARBA" id="ARBA00023310"/>
    </source>
</evidence>
<dbReference type="PANTHER" id="PTHR11910">
    <property type="entry name" value="ATP SYNTHASE DELTA CHAIN"/>
    <property type="match status" value="1"/>
</dbReference>
<comment type="subcellular location">
    <subcellularLocation>
        <location evidence="8">Cell membrane</location>
        <topology evidence="8">Peripheral membrane protein</topology>
    </subcellularLocation>
    <subcellularLocation>
        <location evidence="1">Membrane</location>
    </subcellularLocation>
</comment>
<evidence type="ECO:0000256" key="2">
    <source>
        <dbReference type="ARBA" id="ARBA00022448"/>
    </source>
</evidence>
<keyword evidence="2 8" id="KW-0813">Transport</keyword>
<dbReference type="InterPro" id="IPR026015">
    <property type="entry name" value="ATP_synth_OSCP/delta_N_sf"/>
</dbReference>
<protein>
    <recommendedName>
        <fullName evidence="8">ATP synthase subunit delta</fullName>
    </recommendedName>
    <alternativeName>
        <fullName evidence="8">ATP synthase F(1) sector subunit delta</fullName>
    </alternativeName>
    <alternativeName>
        <fullName evidence="8">F-type ATPase subunit delta</fullName>
        <shortName evidence="8">F-ATPase subunit delta</shortName>
    </alternativeName>
</protein>
<keyword evidence="6 8" id="KW-0139">CF(1)</keyword>
<dbReference type="GO" id="GO:0045259">
    <property type="term" value="C:proton-transporting ATP synthase complex"/>
    <property type="evidence" value="ECO:0007669"/>
    <property type="project" value="UniProtKB-KW"/>
</dbReference>
<keyword evidence="5 8" id="KW-0472">Membrane</keyword>
<dbReference type="PRINTS" id="PR00125">
    <property type="entry name" value="ATPASEDELTA"/>
</dbReference>
<comment type="function">
    <text evidence="8">F(1)F(0) ATP synthase produces ATP from ADP in the presence of a proton or sodium gradient. F-type ATPases consist of two structural domains, F(1) containing the extramembraneous catalytic core and F(0) containing the membrane proton channel, linked together by a central stalk and a peripheral stalk. During catalysis, ATP synthesis in the catalytic domain of F(1) is coupled via a rotary mechanism of the central stalk subunits to proton translocation.</text>
</comment>
<dbReference type="NCBIfam" id="TIGR01145">
    <property type="entry name" value="ATP_synt_delta"/>
    <property type="match status" value="1"/>
</dbReference>
<evidence type="ECO:0000256" key="8">
    <source>
        <dbReference type="HAMAP-Rule" id="MF_01416"/>
    </source>
</evidence>
<evidence type="ECO:0000256" key="6">
    <source>
        <dbReference type="ARBA" id="ARBA00023196"/>
    </source>
</evidence>
<dbReference type="GO" id="GO:0046933">
    <property type="term" value="F:proton-transporting ATP synthase activity, rotational mechanism"/>
    <property type="evidence" value="ECO:0007669"/>
    <property type="project" value="UniProtKB-UniRule"/>
</dbReference>
<comment type="similarity">
    <text evidence="8">Belongs to the ATPase delta chain family.</text>
</comment>
<proteinExistence type="inferred from homology"/>
<dbReference type="Proteomes" id="UP000886251">
    <property type="component" value="Unassembled WGS sequence"/>
</dbReference>
<dbReference type="SUPFAM" id="SSF47928">
    <property type="entry name" value="N-terminal domain of the delta subunit of the F1F0-ATP synthase"/>
    <property type="match status" value="1"/>
</dbReference>
<name>A0A831WC12_9GAMM</name>
<evidence type="ECO:0000256" key="3">
    <source>
        <dbReference type="ARBA" id="ARBA00022781"/>
    </source>
</evidence>
<keyword evidence="4 8" id="KW-0406">Ion transport</keyword>
<keyword evidence="7 8" id="KW-0066">ATP synthesis</keyword>
<accession>A0A831WC12</accession>
<evidence type="ECO:0000313" key="9">
    <source>
        <dbReference type="EMBL" id="HEB97867.1"/>
    </source>
</evidence>